<feature type="domain" description="Homeobox" evidence="7">
    <location>
        <begin position="118"/>
        <end position="178"/>
    </location>
</feature>
<evidence type="ECO:0000259" key="7">
    <source>
        <dbReference type="PROSITE" id="PS50071"/>
    </source>
</evidence>
<dbReference type="InterPro" id="IPR020479">
    <property type="entry name" value="HD_metazoa"/>
</dbReference>
<dbReference type="GO" id="GO:0005634">
    <property type="term" value="C:nucleus"/>
    <property type="evidence" value="ECO:0007669"/>
    <property type="project" value="UniProtKB-SubCell"/>
</dbReference>
<dbReference type="InterPro" id="IPR050848">
    <property type="entry name" value="Homeobox_TF"/>
</dbReference>
<dbReference type="InterPro" id="IPR001356">
    <property type="entry name" value="HD"/>
</dbReference>
<accession>A0A9W9ZS19</accession>
<dbReference type="CDD" id="cd00086">
    <property type="entry name" value="homeodomain"/>
    <property type="match status" value="1"/>
</dbReference>
<dbReference type="GO" id="GO:0000981">
    <property type="term" value="F:DNA-binding transcription factor activity, RNA polymerase II-specific"/>
    <property type="evidence" value="ECO:0007669"/>
    <property type="project" value="InterPro"/>
</dbReference>
<dbReference type="Gene3D" id="1.10.10.60">
    <property type="entry name" value="Homeodomain-like"/>
    <property type="match status" value="1"/>
</dbReference>
<reference evidence="8" key="1">
    <citation type="submission" date="2023-01" db="EMBL/GenBank/DDBJ databases">
        <title>Genome assembly of the deep-sea coral Lophelia pertusa.</title>
        <authorList>
            <person name="Herrera S."/>
            <person name="Cordes E."/>
        </authorList>
    </citation>
    <scope>NUCLEOTIDE SEQUENCE</scope>
    <source>
        <strain evidence="8">USNM1676648</strain>
        <tissue evidence="8">Polyp</tissue>
    </source>
</reference>
<dbReference type="OrthoDB" id="5985827at2759"/>
<evidence type="ECO:0000256" key="3">
    <source>
        <dbReference type="ARBA" id="ARBA00023155"/>
    </source>
</evidence>
<dbReference type="EMBL" id="MU825875">
    <property type="protein sequence ID" value="KAJ7386751.1"/>
    <property type="molecule type" value="Genomic_DNA"/>
</dbReference>
<evidence type="ECO:0000256" key="1">
    <source>
        <dbReference type="ARBA" id="ARBA00004123"/>
    </source>
</evidence>
<dbReference type="InterPro" id="IPR017970">
    <property type="entry name" value="Homeobox_CS"/>
</dbReference>
<keyword evidence="9" id="KW-1185">Reference proteome</keyword>
<proteinExistence type="predicted"/>
<dbReference type="Pfam" id="PF00046">
    <property type="entry name" value="Homeodomain"/>
    <property type="match status" value="1"/>
</dbReference>
<dbReference type="GO" id="GO:0003677">
    <property type="term" value="F:DNA binding"/>
    <property type="evidence" value="ECO:0007669"/>
    <property type="project" value="UniProtKB-UniRule"/>
</dbReference>
<dbReference type="InterPro" id="IPR000047">
    <property type="entry name" value="HTH_motif"/>
</dbReference>
<feature type="DNA-binding region" description="Homeobox" evidence="5">
    <location>
        <begin position="120"/>
        <end position="179"/>
    </location>
</feature>
<dbReference type="PROSITE" id="PS50071">
    <property type="entry name" value="HOMEOBOX_2"/>
    <property type="match status" value="1"/>
</dbReference>
<organism evidence="8 9">
    <name type="scientific">Desmophyllum pertusum</name>
    <dbReference type="NCBI Taxonomy" id="174260"/>
    <lineage>
        <taxon>Eukaryota</taxon>
        <taxon>Metazoa</taxon>
        <taxon>Cnidaria</taxon>
        <taxon>Anthozoa</taxon>
        <taxon>Hexacorallia</taxon>
        <taxon>Scleractinia</taxon>
        <taxon>Caryophylliina</taxon>
        <taxon>Caryophylliidae</taxon>
        <taxon>Desmophyllum</taxon>
    </lineage>
</organism>
<dbReference type="PRINTS" id="PR00031">
    <property type="entry name" value="HTHREPRESSR"/>
</dbReference>
<keyword evidence="3 5" id="KW-0371">Homeobox</keyword>
<dbReference type="SMART" id="SM00389">
    <property type="entry name" value="HOX"/>
    <property type="match status" value="1"/>
</dbReference>
<dbReference type="AlphaFoldDB" id="A0A9W9ZS19"/>
<dbReference type="PANTHER" id="PTHR24333">
    <property type="entry name" value="HOMEO BOX HB9 LIKE A-RELATED"/>
    <property type="match status" value="1"/>
</dbReference>
<dbReference type="SUPFAM" id="SSF46689">
    <property type="entry name" value="Homeodomain-like"/>
    <property type="match status" value="1"/>
</dbReference>
<evidence type="ECO:0000313" key="9">
    <source>
        <dbReference type="Proteomes" id="UP001163046"/>
    </source>
</evidence>
<name>A0A9W9ZS19_9CNID</name>
<comment type="subcellular location">
    <subcellularLocation>
        <location evidence="1 5 6">Nucleus</location>
    </subcellularLocation>
</comment>
<sequence length="232" mass="26659">MALEGAITSPPNVSGSSFSIENLLNLSGGTTEKPPVKLSTSSLSCDSLSWPSFPFVPRVVRPFAYHGQNLPLCTPEPGFNFGEIPYSHSVPYIHQFPISNNGPPLGVELFKIKRRRPMRKRKQRPLFSTHQIQTMEKEFTECRYVTESRRAELASDLNLTETQVKTWFQNRRTKARKETRDKQEQLSTEIRWPPFGFTHGQHLLENEGNFRKQEHHIHSFSFSYDPRSSGLL</sequence>
<protein>
    <recommendedName>
        <fullName evidence="7">Homeobox domain-containing protein</fullName>
    </recommendedName>
</protein>
<comment type="caution">
    <text evidence="8">The sequence shown here is derived from an EMBL/GenBank/DDBJ whole genome shotgun (WGS) entry which is preliminary data.</text>
</comment>
<evidence type="ECO:0000256" key="4">
    <source>
        <dbReference type="ARBA" id="ARBA00023242"/>
    </source>
</evidence>
<dbReference type="PRINTS" id="PR00024">
    <property type="entry name" value="HOMEOBOX"/>
</dbReference>
<evidence type="ECO:0000313" key="8">
    <source>
        <dbReference type="EMBL" id="KAJ7386751.1"/>
    </source>
</evidence>
<evidence type="ECO:0000256" key="5">
    <source>
        <dbReference type="PROSITE-ProRule" id="PRU00108"/>
    </source>
</evidence>
<dbReference type="InterPro" id="IPR009057">
    <property type="entry name" value="Homeodomain-like_sf"/>
</dbReference>
<dbReference type="PANTHER" id="PTHR24333:SF5">
    <property type="entry name" value="VENT HOMEOBOX"/>
    <property type="match status" value="1"/>
</dbReference>
<dbReference type="PROSITE" id="PS00027">
    <property type="entry name" value="HOMEOBOX_1"/>
    <property type="match status" value="1"/>
</dbReference>
<dbReference type="Proteomes" id="UP001163046">
    <property type="component" value="Unassembled WGS sequence"/>
</dbReference>
<evidence type="ECO:0000256" key="2">
    <source>
        <dbReference type="ARBA" id="ARBA00023125"/>
    </source>
</evidence>
<evidence type="ECO:0000256" key="6">
    <source>
        <dbReference type="RuleBase" id="RU000682"/>
    </source>
</evidence>
<gene>
    <name evidence="8" type="ORF">OS493_006765</name>
</gene>
<keyword evidence="4 5" id="KW-0539">Nucleus</keyword>
<keyword evidence="2 5" id="KW-0238">DNA-binding</keyword>